<dbReference type="AlphaFoldDB" id="A0AAW4HG02"/>
<proteinExistence type="predicted"/>
<dbReference type="EMBL" id="JAFKOQ010000013">
    <property type="protein sequence ID" value="MBN8123451.1"/>
    <property type="molecule type" value="Genomic_DNA"/>
</dbReference>
<dbReference type="RefSeq" id="WP_176308941.1">
    <property type="nucleotide sequence ID" value="NZ_JAFKOQ010000013.1"/>
</dbReference>
<gene>
    <name evidence="1" type="ORF">J0J18_17025</name>
</gene>
<dbReference type="Proteomes" id="UP000664056">
    <property type="component" value="Unassembled WGS sequence"/>
</dbReference>
<organism evidence="1 2">
    <name type="scientific">Vibrio vulnificus</name>
    <dbReference type="NCBI Taxonomy" id="672"/>
    <lineage>
        <taxon>Bacteria</taxon>
        <taxon>Pseudomonadati</taxon>
        <taxon>Pseudomonadota</taxon>
        <taxon>Gammaproteobacteria</taxon>
        <taxon>Vibrionales</taxon>
        <taxon>Vibrionaceae</taxon>
        <taxon>Vibrio</taxon>
    </lineage>
</organism>
<evidence type="ECO:0000313" key="1">
    <source>
        <dbReference type="EMBL" id="MBN8123451.1"/>
    </source>
</evidence>
<evidence type="ECO:0000313" key="2">
    <source>
        <dbReference type="Proteomes" id="UP000664056"/>
    </source>
</evidence>
<name>A0AAW4HG02_VIBVL</name>
<accession>A0AAW4HG02</accession>
<protein>
    <submittedName>
        <fullName evidence="1">Uncharacterized protein</fullName>
    </submittedName>
</protein>
<comment type="caution">
    <text evidence="1">The sequence shown here is derived from an EMBL/GenBank/DDBJ whole genome shotgun (WGS) entry which is preliminary data.</text>
</comment>
<reference evidence="1" key="1">
    <citation type="submission" date="2021-03" db="EMBL/GenBank/DDBJ databases">
        <title>Study of the foodborne Vibrio vulnificus isolates from China.</title>
        <authorList>
            <person name="Zheng Z."/>
            <person name="Ye L."/>
        </authorList>
    </citation>
    <scope>NUCLEOTIDE SEQUENCE</scope>
    <source>
        <strain evidence="1">Vv1582</strain>
    </source>
</reference>
<sequence>MSNDKSISEGWNGWDEFLKSNEKAKREARHLGIISEDEYQLLSKKKPHLSVPMTSYYSDNWPGWHQFLLNKSNNKTQK</sequence>